<dbReference type="Pfam" id="PF00400">
    <property type="entry name" value="WD40"/>
    <property type="match status" value="1"/>
</dbReference>
<keyword evidence="8" id="KW-0805">Transcription regulation</keyword>
<gene>
    <name evidence="10" type="ORF">HGUI_00902</name>
</gene>
<proteinExistence type="inferred from homology"/>
<evidence type="ECO:0000256" key="4">
    <source>
        <dbReference type="ARBA" id="ARBA00022737"/>
    </source>
</evidence>
<dbReference type="InterPro" id="IPR015943">
    <property type="entry name" value="WD40/YVTN_repeat-like_dom_sf"/>
</dbReference>
<dbReference type="InterPro" id="IPR055410">
    <property type="entry name" value="Beta-prop_CAF1B_HIR1"/>
</dbReference>
<keyword evidence="8" id="KW-0678">Repressor</keyword>
<dbReference type="PROSITE" id="PS50294">
    <property type="entry name" value="WD_REPEATS_REGION"/>
    <property type="match status" value="1"/>
</dbReference>
<dbReference type="InterPro" id="IPR001680">
    <property type="entry name" value="WD40_rpt"/>
</dbReference>
<dbReference type="GO" id="GO:0006351">
    <property type="term" value="P:DNA-templated transcription"/>
    <property type="evidence" value="ECO:0007669"/>
    <property type="project" value="InterPro"/>
</dbReference>
<dbReference type="SMART" id="SM00320">
    <property type="entry name" value="WD40"/>
    <property type="match status" value="5"/>
</dbReference>
<comment type="subcellular location">
    <subcellularLocation>
        <location evidence="1 8">Nucleus</location>
    </subcellularLocation>
</comment>
<name>A0A1L0FGI8_9ASCO</name>
<dbReference type="GO" id="GO:0031491">
    <property type="term" value="F:nucleosome binding"/>
    <property type="evidence" value="ECO:0007669"/>
    <property type="project" value="TreeGrafter"/>
</dbReference>
<dbReference type="PROSITE" id="PS50082">
    <property type="entry name" value="WD_REPEATS_2"/>
    <property type="match status" value="2"/>
</dbReference>
<dbReference type="GO" id="GO:0000417">
    <property type="term" value="C:HIR complex"/>
    <property type="evidence" value="ECO:0007669"/>
    <property type="project" value="TreeGrafter"/>
</dbReference>
<dbReference type="Gene3D" id="2.130.10.10">
    <property type="entry name" value="YVTN repeat-like/Quinoprotein amine dehydrogenase"/>
    <property type="match status" value="2"/>
</dbReference>
<evidence type="ECO:0000256" key="3">
    <source>
        <dbReference type="ARBA" id="ARBA00022574"/>
    </source>
</evidence>
<feature type="repeat" description="WD" evidence="7">
    <location>
        <begin position="64"/>
        <end position="96"/>
    </location>
</feature>
<dbReference type="InterPro" id="IPR031120">
    <property type="entry name" value="HIR1-like"/>
</dbReference>
<dbReference type="InterPro" id="IPR036322">
    <property type="entry name" value="WD40_repeat_dom_sf"/>
</dbReference>
<organism evidence="10 11">
    <name type="scientific">Hanseniaspora guilliermondii</name>
    <dbReference type="NCBI Taxonomy" id="56406"/>
    <lineage>
        <taxon>Eukaryota</taxon>
        <taxon>Fungi</taxon>
        <taxon>Dikarya</taxon>
        <taxon>Ascomycota</taxon>
        <taxon>Saccharomycotina</taxon>
        <taxon>Saccharomycetes</taxon>
        <taxon>Saccharomycodales</taxon>
        <taxon>Saccharomycodaceae</taxon>
        <taxon>Hanseniaspora</taxon>
    </lineage>
</organism>
<feature type="domain" description="CAF1B/HIR1 beta-propeller" evidence="9">
    <location>
        <begin position="59"/>
        <end position="363"/>
    </location>
</feature>
<keyword evidence="6 8" id="KW-0539">Nucleus</keyword>
<protein>
    <recommendedName>
        <fullName evidence="8">Protein HIR</fullName>
    </recommendedName>
</protein>
<keyword evidence="3 7" id="KW-0853">WD repeat</keyword>
<keyword evidence="5 8" id="KW-0156">Chromatin regulator</keyword>
<accession>A0A1L0FGI8</accession>
<dbReference type="PANTHER" id="PTHR13831">
    <property type="entry name" value="MEMBER OF THE HIR1 FAMILY OF WD-REPEAT PROTEINS"/>
    <property type="match status" value="1"/>
</dbReference>
<evidence type="ECO:0000256" key="1">
    <source>
        <dbReference type="ARBA" id="ARBA00004123"/>
    </source>
</evidence>
<evidence type="ECO:0000259" key="9">
    <source>
        <dbReference type="Pfam" id="PF24105"/>
    </source>
</evidence>
<dbReference type="SUPFAM" id="SSF50978">
    <property type="entry name" value="WD40 repeat-like"/>
    <property type="match status" value="1"/>
</dbReference>
<keyword evidence="4 8" id="KW-0677">Repeat</keyword>
<comment type="similarity">
    <text evidence="2 8">Belongs to the WD repeat HIR1 family.</text>
</comment>
<evidence type="ECO:0000256" key="8">
    <source>
        <dbReference type="RuleBase" id="RU364014"/>
    </source>
</evidence>
<reference evidence="11" key="1">
    <citation type="submission" date="2016-11" db="EMBL/GenBank/DDBJ databases">
        <authorList>
            <person name="Guldener U."/>
        </authorList>
    </citation>
    <scope>NUCLEOTIDE SEQUENCE [LARGE SCALE GENOMIC DNA]</scope>
</reference>
<dbReference type="EMBL" id="FQNF01000011">
    <property type="protein sequence ID" value="SGZ38702.1"/>
    <property type="molecule type" value="Genomic_DNA"/>
</dbReference>
<dbReference type="AlphaFoldDB" id="A0A1L0FGI8"/>
<dbReference type="PANTHER" id="PTHR13831:SF1">
    <property type="entry name" value="PROTEIN HIR2"/>
    <property type="match status" value="1"/>
</dbReference>
<dbReference type="Pfam" id="PF24105">
    <property type="entry name" value="Beta-prop_CAF1B_HIR1"/>
    <property type="match status" value="1"/>
</dbReference>
<comment type="function">
    <text evidence="8">Required for replication-independent chromatin assembly and for the periodic repression of histone gene transcription during the cell cycle.</text>
</comment>
<sequence>MKLLTLQSLISTESGINNDSNSTNNDLAIYCMDSNANCNLLAVGYIDGCIKIFDLNRHLLISNLDSHSGTVTCLKWTNCGNFLVSGSDDKTIIIWKKVVVKKSLHFSLVKRLIGHESDIQNISLNSADTLMMSCGLDCKIIIWQFTKQTQSFNKVIELDNIHKNFIKSCEFDPTGKFFASISDDKTLKIYKYSFNTINNSFKFNLEAEISEPFKNSKNFKITYFNKMHWSPNGQFLIIPNGTSGQLENCCIIIDRLNHWDYSFKLIGNAFPIEVCKFNPSVFINENEYKADFSISDITEQNLLVATGGQEKCLVLWSTTKSVPLIVIKNLFKKQISDLAWNRNGTSLYISSFDGDIKILSFENTNELENFMNVTNDDGNILVKAVDPKYNYKFLQKYGALGSKADNDDFGNENDNWKNMESIDEVEIYKQIPKILPNKFILDKNDNQLTSLDNNEIKGQENNKFDEKGKHHQPTVNILVPKKRSIEKNEDGTIKKRRLVLQPVETKKIDSLPEAKVPAKQVNKPQELNESDLFELKTLSKSSLKLPRLGYQTLVQGLKESEFQSEQRQVLFNDSRSMDELTSKLSLNKMTMSSVIPDTDLHVQIFKNMNMSFEIRNNKERKMIYDPYNTGSLLDTDLSNLTKMECYLNGKLMWDYFCNENITHLANINKDKLLMILDDHQAIILSSKSGMPLTNKIYFNEPIVQAKSFGYDENSEEYHVLLIGINGTLSVLNERQALAKEVSITNLLYDPLPGNTNLSSKKIKCLKKIYSVKFDKDKHQIQLTLLNYKSLYHSELEKYLSCLSKNPRSNKSFKLNENSIIKELRRIKYKIDNSSLLTTEEYVYCFRMGCWKIDS</sequence>
<evidence type="ECO:0000256" key="7">
    <source>
        <dbReference type="PROSITE-ProRule" id="PRU00221"/>
    </source>
</evidence>
<keyword evidence="8" id="KW-0804">Transcription</keyword>
<dbReference type="OrthoDB" id="1741719at2759"/>
<dbReference type="GO" id="GO:0000785">
    <property type="term" value="C:chromatin"/>
    <property type="evidence" value="ECO:0007669"/>
    <property type="project" value="TreeGrafter"/>
</dbReference>
<keyword evidence="11" id="KW-1185">Reference proteome</keyword>
<evidence type="ECO:0000256" key="6">
    <source>
        <dbReference type="ARBA" id="ARBA00023242"/>
    </source>
</evidence>
<evidence type="ECO:0000256" key="5">
    <source>
        <dbReference type="ARBA" id="ARBA00022853"/>
    </source>
</evidence>
<dbReference type="GO" id="GO:0005634">
    <property type="term" value="C:nucleus"/>
    <property type="evidence" value="ECO:0007669"/>
    <property type="project" value="UniProtKB-SubCell"/>
</dbReference>
<evidence type="ECO:0000256" key="2">
    <source>
        <dbReference type="ARBA" id="ARBA00007306"/>
    </source>
</evidence>
<evidence type="ECO:0000313" key="11">
    <source>
        <dbReference type="Proteomes" id="UP000183365"/>
    </source>
</evidence>
<dbReference type="Proteomes" id="UP000183365">
    <property type="component" value="Unassembled WGS sequence"/>
</dbReference>
<dbReference type="VEuPathDB" id="FungiDB:HGUI_00902"/>
<evidence type="ECO:0000313" key="10">
    <source>
        <dbReference type="EMBL" id="SGZ38702.1"/>
    </source>
</evidence>
<dbReference type="GO" id="GO:0006338">
    <property type="term" value="P:chromatin remodeling"/>
    <property type="evidence" value="ECO:0007669"/>
    <property type="project" value="TreeGrafter"/>
</dbReference>
<feature type="repeat" description="WD" evidence="7">
    <location>
        <begin position="112"/>
        <end position="153"/>
    </location>
</feature>